<dbReference type="EMBL" id="WTVN01000016">
    <property type="protein sequence ID" value="NMG44406.1"/>
    <property type="molecule type" value="Genomic_DNA"/>
</dbReference>
<reference evidence="2 3" key="1">
    <citation type="submission" date="2019-12" db="EMBL/GenBank/DDBJ databases">
        <title>Comparative genomics gives insights into the taxonomy of the Azoarcus-Aromatoleum group and reveals separate origins of nif in the plant-associated Azoarcus and non-plant-associated Aromatoleum sub-groups.</title>
        <authorList>
            <person name="Lafos M."/>
            <person name="Maluk M."/>
            <person name="Batista M."/>
            <person name="Junghare M."/>
            <person name="Carmona M."/>
            <person name="Faoro H."/>
            <person name="Cruz L.M."/>
            <person name="Battistoni F."/>
            <person name="De Souza E."/>
            <person name="Pedrosa F."/>
            <person name="Chen W.-M."/>
            <person name="Poole P.S."/>
            <person name="Dixon R.A."/>
            <person name="James E.K."/>
        </authorList>
    </citation>
    <scope>NUCLEOTIDE SEQUENCE [LARGE SCALE GENOMIC DNA]</scope>
    <source>
        <strain evidence="2 3">Td21</strain>
    </source>
</reference>
<feature type="transmembrane region" description="Helical" evidence="1">
    <location>
        <begin position="12"/>
        <end position="34"/>
    </location>
</feature>
<evidence type="ECO:0000313" key="2">
    <source>
        <dbReference type="EMBL" id="NMG44406.1"/>
    </source>
</evidence>
<sequence length="79" mass="8412">MQPAPTFARRTLTIGRLTMAFSALGMVAATLVAYPYAERFSMGIQIASHLALPISAAFFKIGYVVRLASHHALGNMSAG</sequence>
<organism evidence="2 3">
    <name type="scientific">Aromatoleum toluvorans</name>
    <dbReference type="NCBI Taxonomy" id="92002"/>
    <lineage>
        <taxon>Bacteria</taxon>
        <taxon>Pseudomonadati</taxon>
        <taxon>Pseudomonadota</taxon>
        <taxon>Betaproteobacteria</taxon>
        <taxon>Rhodocyclales</taxon>
        <taxon>Rhodocyclaceae</taxon>
        <taxon>Aromatoleum</taxon>
    </lineage>
</organism>
<gene>
    <name evidence="2" type="ORF">GPA22_11775</name>
</gene>
<evidence type="ECO:0000256" key="1">
    <source>
        <dbReference type="SAM" id="Phobius"/>
    </source>
</evidence>
<name>A0ABX1Q219_9RHOO</name>
<dbReference type="Proteomes" id="UP000623795">
    <property type="component" value="Unassembled WGS sequence"/>
</dbReference>
<feature type="transmembrane region" description="Helical" evidence="1">
    <location>
        <begin position="46"/>
        <end position="65"/>
    </location>
</feature>
<keyword evidence="1" id="KW-0472">Membrane</keyword>
<evidence type="ECO:0000313" key="3">
    <source>
        <dbReference type="Proteomes" id="UP000623795"/>
    </source>
</evidence>
<comment type="caution">
    <text evidence="2">The sequence shown here is derived from an EMBL/GenBank/DDBJ whole genome shotgun (WGS) entry which is preliminary data.</text>
</comment>
<keyword evidence="3" id="KW-1185">Reference proteome</keyword>
<dbReference type="RefSeq" id="WP_169256269.1">
    <property type="nucleotide sequence ID" value="NZ_WTVN01000016.1"/>
</dbReference>
<protein>
    <submittedName>
        <fullName evidence="2">Uncharacterized protein</fullName>
    </submittedName>
</protein>
<accession>A0ABX1Q219</accession>
<proteinExistence type="predicted"/>
<keyword evidence="1" id="KW-1133">Transmembrane helix</keyword>
<keyword evidence="1" id="KW-0812">Transmembrane</keyword>